<feature type="domain" description="HRDC" evidence="15">
    <location>
        <begin position="687"/>
        <end position="767"/>
    </location>
</feature>
<evidence type="ECO:0000256" key="5">
    <source>
        <dbReference type="ARBA" id="ARBA00022741"/>
    </source>
</evidence>
<dbReference type="GO" id="GO:0006310">
    <property type="term" value="P:DNA recombination"/>
    <property type="evidence" value="ECO:0007669"/>
    <property type="project" value="InterPro"/>
</dbReference>
<dbReference type="InterPro" id="IPR014001">
    <property type="entry name" value="Helicase_ATP-bd"/>
</dbReference>
<keyword evidence="8" id="KW-0067">ATP-binding</keyword>
<proteinExistence type="inferred from homology"/>
<dbReference type="NCBIfam" id="TIGR00614">
    <property type="entry name" value="recQ_fam"/>
    <property type="match status" value="1"/>
</dbReference>
<dbReference type="GO" id="GO:0043138">
    <property type="term" value="F:3'-5' DNA helicase activity"/>
    <property type="evidence" value="ECO:0007669"/>
    <property type="project" value="UniProtKB-EC"/>
</dbReference>
<evidence type="ECO:0000313" key="18">
    <source>
        <dbReference type="EMBL" id="OJX57046.1"/>
    </source>
</evidence>
<evidence type="ECO:0000256" key="7">
    <source>
        <dbReference type="ARBA" id="ARBA00022806"/>
    </source>
</evidence>
<dbReference type="InterPro" id="IPR036388">
    <property type="entry name" value="WH-like_DNA-bd_sf"/>
</dbReference>
<dbReference type="EMBL" id="MKVH01000024">
    <property type="protein sequence ID" value="OJX57046.1"/>
    <property type="molecule type" value="Genomic_DNA"/>
</dbReference>
<dbReference type="Gene3D" id="1.10.150.80">
    <property type="entry name" value="HRDC domain"/>
    <property type="match status" value="1"/>
</dbReference>
<evidence type="ECO:0000256" key="3">
    <source>
        <dbReference type="ARBA" id="ARBA00005446"/>
    </source>
</evidence>
<dbReference type="PROSITE" id="PS51194">
    <property type="entry name" value="HELICASE_CTER"/>
    <property type="match status" value="1"/>
</dbReference>
<evidence type="ECO:0000256" key="4">
    <source>
        <dbReference type="ARBA" id="ARBA00022723"/>
    </source>
</evidence>
<reference evidence="18 19" key="1">
    <citation type="submission" date="2016-09" db="EMBL/GenBank/DDBJ databases">
        <title>Genome-resolved meta-omics ties microbial dynamics to process performance in biotechnology for thiocyanate degradation.</title>
        <authorList>
            <person name="Kantor R.S."/>
            <person name="Huddy R.J."/>
            <person name="Iyer R."/>
            <person name="Thomas B.C."/>
            <person name="Brown C.T."/>
            <person name="Anantharaman K."/>
            <person name="Tringe S."/>
            <person name="Hettich R.L."/>
            <person name="Harrison S.T."/>
            <person name="Banfield J.F."/>
        </authorList>
    </citation>
    <scope>NUCLEOTIDE SEQUENCE [LARGE SCALE GENOMIC DNA]</scope>
    <source>
        <strain evidence="18">59-99</strain>
    </source>
</reference>
<dbReference type="Gene3D" id="1.10.10.10">
    <property type="entry name" value="Winged helix-like DNA-binding domain superfamily/Winged helix DNA-binding domain"/>
    <property type="match status" value="1"/>
</dbReference>
<dbReference type="Pfam" id="PF00271">
    <property type="entry name" value="Helicase_C"/>
    <property type="match status" value="1"/>
</dbReference>
<dbReference type="SMART" id="SM00487">
    <property type="entry name" value="DEXDc"/>
    <property type="match status" value="1"/>
</dbReference>
<dbReference type="InterPro" id="IPR027417">
    <property type="entry name" value="P-loop_NTPase"/>
</dbReference>
<evidence type="ECO:0000256" key="6">
    <source>
        <dbReference type="ARBA" id="ARBA00022801"/>
    </source>
</evidence>
<dbReference type="InterPro" id="IPR036390">
    <property type="entry name" value="WH_DNA-bd_sf"/>
</dbReference>
<evidence type="ECO:0000256" key="12">
    <source>
        <dbReference type="ARBA" id="ARBA00034808"/>
    </source>
</evidence>
<keyword evidence="9" id="KW-0238">DNA-binding</keyword>
<comment type="cofactor">
    <cofactor evidence="1">
        <name>Mg(2+)</name>
        <dbReference type="ChEBI" id="CHEBI:18420"/>
    </cofactor>
</comment>
<comment type="cofactor">
    <cofactor evidence="2">
        <name>Zn(2+)</name>
        <dbReference type="ChEBI" id="CHEBI:29105"/>
    </cofactor>
</comment>
<protein>
    <recommendedName>
        <fullName evidence="13">ATP-dependent DNA helicase RecQ</fullName>
        <ecNumber evidence="12">5.6.2.4</ecNumber>
    </recommendedName>
    <alternativeName>
        <fullName evidence="14">DNA 3'-5' helicase RecQ</fullName>
    </alternativeName>
</protein>
<dbReference type="SMART" id="SM00490">
    <property type="entry name" value="HELICc"/>
    <property type="match status" value="1"/>
</dbReference>
<feature type="domain" description="Helicase C-terminal" evidence="17">
    <location>
        <begin position="219"/>
        <end position="364"/>
    </location>
</feature>
<dbReference type="STRING" id="1895771.BGO89_11085"/>
<evidence type="ECO:0000256" key="10">
    <source>
        <dbReference type="ARBA" id="ARBA00023235"/>
    </source>
</evidence>
<evidence type="ECO:0000256" key="14">
    <source>
        <dbReference type="ARBA" id="ARBA00044550"/>
    </source>
</evidence>
<evidence type="ECO:0000256" key="2">
    <source>
        <dbReference type="ARBA" id="ARBA00001947"/>
    </source>
</evidence>
<dbReference type="GO" id="GO:0009378">
    <property type="term" value="F:four-way junction helicase activity"/>
    <property type="evidence" value="ECO:0007669"/>
    <property type="project" value="TreeGrafter"/>
</dbReference>
<dbReference type="PROSITE" id="PS51192">
    <property type="entry name" value="HELICASE_ATP_BIND_1"/>
    <property type="match status" value="1"/>
</dbReference>
<evidence type="ECO:0000256" key="9">
    <source>
        <dbReference type="ARBA" id="ARBA00023125"/>
    </source>
</evidence>
<dbReference type="GO" id="GO:0006281">
    <property type="term" value="P:DNA repair"/>
    <property type="evidence" value="ECO:0007669"/>
    <property type="project" value="InterPro"/>
</dbReference>
<dbReference type="PANTHER" id="PTHR13710">
    <property type="entry name" value="DNA HELICASE RECQ FAMILY MEMBER"/>
    <property type="match status" value="1"/>
</dbReference>
<keyword evidence="10" id="KW-0413">Isomerase</keyword>
<dbReference type="GO" id="GO:0005524">
    <property type="term" value="F:ATP binding"/>
    <property type="evidence" value="ECO:0007669"/>
    <property type="project" value="UniProtKB-KW"/>
</dbReference>
<dbReference type="InterPro" id="IPR001650">
    <property type="entry name" value="Helicase_C-like"/>
</dbReference>
<evidence type="ECO:0000256" key="8">
    <source>
        <dbReference type="ARBA" id="ARBA00022840"/>
    </source>
</evidence>
<evidence type="ECO:0000259" key="17">
    <source>
        <dbReference type="PROSITE" id="PS51194"/>
    </source>
</evidence>
<feature type="domain" description="Helicase ATP-binding" evidence="16">
    <location>
        <begin position="28"/>
        <end position="196"/>
    </location>
</feature>
<comment type="caution">
    <text evidence="18">The sequence shown here is derived from an EMBL/GenBank/DDBJ whole genome shotgun (WGS) entry which is preliminary data.</text>
</comment>
<dbReference type="InterPro" id="IPR018982">
    <property type="entry name" value="RQC_domain"/>
</dbReference>
<keyword evidence="5" id="KW-0547">Nucleotide-binding</keyword>
<dbReference type="InterPro" id="IPR044876">
    <property type="entry name" value="HRDC_dom_sf"/>
</dbReference>
<dbReference type="GO" id="GO:0003677">
    <property type="term" value="F:DNA binding"/>
    <property type="evidence" value="ECO:0007669"/>
    <property type="project" value="UniProtKB-KW"/>
</dbReference>
<dbReference type="PANTHER" id="PTHR13710:SF105">
    <property type="entry name" value="ATP-DEPENDENT DNA HELICASE Q1"/>
    <property type="match status" value="1"/>
</dbReference>
<dbReference type="InterPro" id="IPR032284">
    <property type="entry name" value="RecQ_Zn-bd"/>
</dbReference>
<dbReference type="EC" id="5.6.2.4" evidence="12"/>
<evidence type="ECO:0000256" key="1">
    <source>
        <dbReference type="ARBA" id="ARBA00001946"/>
    </source>
</evidence>
<gene>
    <name evidence="18" type="ORF">BGO89_11085</name>
</gene>
<evidence type="ECO:0000256" key="11">
    <source>
        <dbReference type="ARBA" id="ARBA00034617"/>
    </source>
</evidence>
<dbReference type="GO" id="GO:0030894">
    <property type="term" value="C:replisome"/>
    <property type="evidence" value="ECO:0007669"/>
    <property type="project" value="TreeGrafter"/>
</dbReference>
<dbReference type="InterPro" id="IPR010997">
    <property type="entry name" value="HRDC-like_sf"/>
</dbReference>
<dbReference type="PROSITE" id="PS50967">
    <property type="entry name" value="HRDC"/>
    <property type="match status" value="1"/>
</dbReference>
<evidence type="ECO:0000256" key="13">
    <source>
        <dbReference type="ARBA" id="ARBA00044535"/>
    </source>
</evidence>
<organism evidence="18 19">
    <name type="scientific">Candidatus Kapaibacterium thiocyanatum</name>
    <dbReference type="NCBI Taxonomy" id="1895771"/>
    <lineage>
        <taxon>Bacteria</taxon>
        <taxon>Pseudomonadati</taxon>
        <taxon>Candidatus Kapaibacteriota</taxon>
        <taxon>Candidatus Kapaibacteriia</taxon>
        <taxon>Candidatus Kapaibacteriales</taxon>
        <taxon>Candidatus Kapaibacteriaceae</taxon>
        <taxon>Candidatus Kapaibacterium</taxon>
    </lineage>
</organism>
<keyword evidence="7" id="KW-0347">Helicase</keyword>
<dbReference type="Pfam" id="PF16124">
    <property type="entry name" value="RecQ_Zn_bind"/>
    <property type="match status" value="1"/>
</dbReference>
<dbReference type="AlphaFoldDB" id="A0A1M3KX72"/>
<dbReference type="Gene3D" id="3.40.50.300">
    <property type="entry name" value="P-loop containing nucleotide triphosphate hydrolases"/>
    <property type="match status" value="2"/>
</dbReference>
<dbReference type="Proteomes" id="UP000184233">
    <property type="component" value="Unassembled WGS sequence"/>
</dbReference>
<dbReference type="Pfam" id="PF09382">
    <property type="entry name" value="RQC"/>
    <property type="match status" value="1"/>
</dbReference>
<dbReference type="SMART" id="SM00956">
    <property type="entry name" value="RQC"/>
    <property type="match status" value="1"/>
</dbReference>
<dbReference type="FunFam" id="3.40.50.300:FF:001389">
    <property type="entry name" value="ATP-dependent DNA helicase RecQ"/>
    <property type="match status" value="1"/>
</dbReference>
<sequence length="878" mass="98091">MSSIATARTVLHDIFGFTSFRGGQEEVIAAVLAGRDTVAVMPTGQGKSLCYQIPALVLPHCTLVISPLLALMKDQTERLRQRGITAEALHSGLSQGEVNDIIHRAYRGDVKLLYVAPERLEGTTFRRLLRSIPLSLVAVDEAHCISEWGHDFRPAYMTIPAVFEERARVPVVALTATATPDVREDIVVRLSMTSPVEIVRGFDRPNLAFRVERTAYKAEFITRLARTDGQLPMLVYAGSRKRVDLLAHELKRRGLNVDAYHAGRETGERSAVQDRFLSGTTQILVATNAFGMGIDKADIRNVVHTDLTLTLEAYYQEAGRAGRDGVPATCTMLVQREDRRLMEFFLDATYPEYDRIVAVYGYLCERAGVRIGEVASHPVLAEAGSISSDLHMPVAVVNGILGILERHGLMLHTTASGAGRLMLRTTRERLAEEMRSAPPEKRTVMEGLIRLIGGRSIDEAFDFSVTEFLRRTGVTAHEFGTTMRSLQMRKLVVYTAPMTGGGITLLGERMAATALPIDMETIHRRRNHAYRKLDVVARYAETPMCKRNFILAYFRDGEAQGTCGRCSSCLPSHAAPSMNERLQAISMQLISAAYQVQGRFGRQVLADIVTGALTEKVVSYRLDRCAAWATCREHSRQEVLEALDGAIERRWLQQTADMYPTIGVLPDGRRAAGTLPSPIHIEWQQSKEAPVELVRRLRELRTRIAGREGVPDRSLAGLRELERIAIDQPMEIARLVGGRHGSEVFISRYGAEIVRTIHEFQAVETRAVPKIRPDDTLVRIAEAVEKSRSFEDAARSMRMTLPTAAAQIQRAIEAGLDVDRRSLVPDDLYDDVLDYMRHHRYAKLRHVRERVGADVDLPLLRLALSFARRDLYNDVERG</sequence>
<dbReference type="GO" id="GO:0016787">
    <property type="term" value="F:hydrolase activity"/>
    <property type="evidence" value="ECO:0007669"/>
    <property type="project" value="UniProtKB-KW"/>
</dbReference>
<dbReference type="InterPro" id="IPR002121">
    <property type="entry name" value="HRDC_dom"/>
</dbReference>
<dbReference type="GO" id="GO:0046872">
    <property type="term" value="F:metal ion binding"/>
    <property type="evidence" value="ECO:0007669"/>
    <property type="project" value="UniProtKB-KW"/>
</dbReference>
<dbReference type="Pfam" id="PF00270">
    <property type="entry name" value="DEAD"/>
    <property type="match status" value="1"/>
</dbReference>
<keyword evidence="6" id="KW-0378">Hydrolase</keyword>
<dbReference type="GO" id="GO:0006260">
    <property type="term" value="P:DNA replication"/>
    <property type="evidence" value="ECO:0007669"/>
    <property type="project" value="InterPro"/>
</dbReference>
<comment type="similarity">
    <text evidence="3">Belongs to the helicase family. RecQ subfamily.</text>
</comment>
<dbReference type="SUPFAM" id="SSF52540">
    <property type="entry name" value="P-loop containing nucleoside triphosphate hydrolases"/>
    <property type="match status" value="1"/>
</dbReference>
<comment type="catalytic activity">
    <reaction evidence="11">
        <text>Couples ATP hydrolysis with the unwinding of duplex DNA by translocating in the 3'-5' direction.</text>
        <dbReference type="EC" id="5.6.2.4"/>
    </reaction>
</comment>
<dbReference type="SUPFAM" id="SSF46785">
    <property type="entry name" value="Winged helix' DNA-binding domain"/>
    <property type="match status" value="1"/>
</dbReference>
<evidence type="ECO:0000313" key="19">
    <source>
        <dbReference type="Proteomes" id="UP000184233"/>
    </source>
</evidence>
<dbReference type="InterPro" id="IPR004589">
    <property type="entry name" value="DNA_helicase_ATP-dep_RecQ"/>
</dbReference>
<dbReference type="CDD" id="cd17920">
    <property type="entry name" value="DEXHc_RecQ"/>
    <property type="match status" value="1"/>
</dbReference>
<keyword evidence="4" id="KW-0479">Metal-binding</keyword>
<evidence type="ECO:0000259" key="16">
    <source>
        <dbReference type="PROSITE" id="PS51192"/>
    </source>
</evidence>
<name>A0A1M3KX72_9BACT</name>
<dbReference type="InterPro" id="IPR011545">
    <property type="entry name" value="DEAD/DEAH_box_helicase_dom"/>
</dbReference>
<dbReference type="GO" id="GO:0005737">
    <property type="term" value="C:cytoplasm"/>
    <property type="evidence" value="ECO:0007669"/>
    <property type="project" value="TreeGrafter"/>
</dbReference>
<dbReference type="SUPFAM" id="SSF47819">
    <property type="entry name" value="HRDC-like"/>
    <property type="match status" value="1"/>
</dbReference>
<accession>A0A1M3KX72</accession>
<evidence type="ECO:0000259" key="15">
    <source>
        <dbReference type="PROSITE" id="PS50967"/>
    </source>
</evidence>
<dbReference type="GO" id="GO:0043590">
    <property type="term" value="C:bacterial nucleoid"/>
    <property type="evidence" value="ECO:0007669"/>
    <property type="project" value="TreeGrafter"/>
</dbReference>